<sequence length="372" mass="43300">MHSSNETKFSALLIRQDVYYLAFRPVQIFSAVVAILLDVIILSLLHQRRCSRPDLISLKSMNAFIYPRTAFYIRKSSSLVNDFVRSHFPHSGTFFDWFIRPWLVQSLINFAIGNLICAIGRFGIFIHRHVVVVMQVAQVQSWQCVLFFYFPLETVGSTYVSCALFVLSLERMLFFLNTQLDKKIFSRLSNSRLTLLILLPSCANNLIWVSMALIKNHQVSSLCVRHELSSKVYFEIYALFKICCSFLESLCYSIAFFAFMSQRKIPATTTLSYIRHKRERKIFFSLIAVFFCSAIAQLLPWLLIYITSDNPQYQTINITSYRLETFFLPFSALFFLLMHPDLTNQLKHYLLKIPNFKKLFTTASTNRVVYIG</sequence>
<feature type="transmembrane region" description="Helical" evidence="1">
    <location>
        <begin position="282"/>
        <end position="306"/>
    </location>
</feature>
<protein>
    <recommendedName>
        <fullName evidence="4">G-protein coupled receptors family 1 profile domain-containing protein</fullName>
    </recommendedName>
</protein>
<reference evidence="2 3" key="1">
    <citation type="submission" date="2015-01" db="EMBL/GenBank/DDBJ databases">
        <title>Evolution of Trichinella species and genotypes.</title>
        <authorList>
            <person name="Korhonen P.K."/>
            <person name="Edoardo P."/>
            <person name="Giuseppe L.R."/>
            <person name="Gasser R.B."/>
        </authorList>
    </citation>
    <scope>NUCLEOTIDE SEQUENCE [LARGE SCALE GENOMIC DNA]</scope>
    <source>
        <strain evidence="2">ISS417</strain>
    </source>
</reference>
<accession>A0A0V0TVU7</accession>
<evidence type="ECO:0008006" key="4">
    <source>
        <dbReference type="Google" id="ProtNLM"/>
    </source>
</evidence>
<comment type="caution">
    <text evidence="2">The sequence shown here is derived from an EMBL/GenBank/DDBJ whole genome shotgun (WGS) entry which is preliminary data.</text>
</comment>
<feature type="transmembrane region" description="Helical" evidence="1">
    <location>
        <begin position="146"/>
        <end position="167"/>
    </location>
</feature>
<evidence type="ECO:0000313" key="2">
    <source>
        <dbReference type="EMBL" id="KRX43024.1"/>
    </source>
</evidence>
<keyword evidence="1" id="KW-1133">Transmembrane helix</keyword>
<keyword evidence="1" id="KW-0472">Membrane</keyword>
<dbReference type="AlphaFoldDB" id="A0A0V0TVU7"/>
<keyword evidence="3" id="KW-1185">Reference proteome</keyword>
<dbReference type="OrthoDB" id="5918712at2759"/>
<evidence type="ECO:0000256" key="1">
    <source>
        <dbReference type="SAM" id="Phobius"/>
    </source>
</evidence>
<gene>
    <name evidence="2" type="ORF">T05_12694</name>
</gene>
<feature type="transmembrane region" description="Helical" evidence="1">
    <location>
        <begin position="326"/>
        <end position="342"/>
    </location>
</feature>
<name>A0A0V0TVU7_9BILA</name>
<feature type="transmembrane region" description="Helical" evidence="1">
    <location>
        <begin position="107"/>
        <end position="126"/>
    </location>
</feature>
<organism evidence="2 3">
    <name type="scientific">Trichinella murrelli</name>
    <dbReference type="NCBI Taxonomy" id="144512"/>
    <lineage>
        <taxon>Eukaryota</taxon>
        <taxon>Metazoa</taxon>
        <taxon>Ecdysozoa</taxon>
        <taxon>Nematoda</taxon>
        <taxon>Enoplea</taxon>
        <taxon>Dorylaimia</taxon>
        <taxon>Trichinellida</taxon>
        <taxon>Trichinellidae</taxon>
        <taxon>Trichinella</taxon>
    </lineage>
</organism>
<feature type="transmembrane region" description="Helical" evidence="1">
    <location>
        <begin position="234"/>
        <end position="261"/>
    </location>
</feature>
<dbReference type="Proteomes" id="UP000055048">
    <property type="component" value="Unassembled WGS sequence"/>
</dbReference>
<evidence type="ECO:0000313" key="3">
    <source>
        <dbReference type="Proteomes" id="UP000055048"/>
    </source>
</evidence>
<dbReference type="EMBL" id="JYDJ01000129">
    <property type="protein sequence ID" value="KRX43024.1"/>
    <property type="molecule type" value="Genomic_DNA"/>
</dbReference>
<feature type="transmembrane region" description="Helical" evidence="1">
    <location>
        <begin position="26"/>
        <end position="45"/>
    </location>
</feature>
<proteinExistence type="predicted"/>
<keyword evidence="1" id="KW-0812">Transmembrane</keyword>